<dbReference type="PANTHER" id="PTHR13371:SF0">
    <property type="entry name" value="CENTROSOMAL PROTEIN OF 104 KDA"/>
    <property type="match status" value="1"/>
</dbReference>
<keyword evidence="1" id="KW-0175">Coiled coil</keyword>
<evidence type="ECO:0000259" key="3">
    <source>
        <dbReference type="PROSITE" id="PS50151"/>
    </source>
</evidence>
<dbReference type="Proteomes" id="UP000835052">
    <property type="component" value="Unassembled WGS sequence"/>
</dbReference>
<gene>
    <name evidence="4" type="ORF">CAUJ_LOCUS8459</name>
</gene>
<sequence length="619" mass="70501">MPLDFVVSSVEGVPNQDRSLLVSTPWVSQNGSEYPIDVELVLRRKAEVEKIELIAHNIYIPRKVEILTKTSNAEHLIGEVEFRKNKSSPDKFEMKNIFLEEKCSKILFRIAEAHINVNDNPQVLVGLESVKLYGKFLADSGLDLFDEKPHIESASKSFSAEIETFIQGVKKNKTRYVANEDFKMAKEAQVAFGQLVKAKKEMEELERDKREAVDEEDFERAEELQQEIKALRSNVLAVIDPQLLDNALETSEPSRPKNLFSTEEKTFPPQKPKLFTPLDLSPTQVPADPDHSFFFTPPRKAESSQRSTSSRRVTNKFLEKENMIVPAALRRRSTAEKPPTPSKTFLRTDMTEDELLASIPPKDRPNVHSSIASFGISTMRKIYSKSWESRKDGISEVYERLQRMTTSEASGNFECINFLMSHLLKDPLLSVFKDALSLLAYVCDDWMPRAQLEKFYGRLATETYDILAQRVAQSSNDKRAIKKTVEIFEHICRQEAISKAYSQRLLSGSSGKNERGRALLIETLAQNYSIPNNSAGLQEKPLASFAARCIRNPDQQVRMIGKQLLLRLYDAGSTDAVRHELQKFSNEDSNNPTYRRLLDEIHTANVRSGKIKKKISFKF</sequence>
<dbReference type="AlphaFoldDB" id="A0A8S1HGT8"/>
<dbReference type="InterPro" id="IPR001943">
    <property type="entry name" value="UVR_dom"/>
</dbReference>
<name>A0A8S1HGT8_9PELO</name>
<accession>A0A8S1HGT8</accession>
<dbReference type="Pfam" id="PF21038">
    <property type="entry name" value="CEP104_N"/>
    <property type="match status" value="1"/>
</dbReference>
<protein>
    <recommendedName>
        <fullName evidence="3">UVR domain-containing protein</fullName>
    </recommendedName>
</protein>
<evidence type="ECO:0000256" key="2">
    <source>
        <dbReference type="SAM" id="MobiDB-lite"/>
    </source>
</evidence>
<dbReference type="Pfam" id="PF21040">
    <property type="entry name" value="CEP104-like_TOG"/>
    <property type="match status" value="1"/>
</dbReference>
<evidence type="ECO:0000313" key="5">
    <source>
        <dbReference type="Proteomes" id="UP000835052"/>
    </source>
</evidence>
<dbReference type="EMBL" id="CAJGYM010000028">
    <property type="protein sequence ID" value="CAD6192540.1"/>
    <property type="molecule type" value="Genomic_DNA"/>
</dbReference>
<dbReference type="Pfam" id="PF02151">
    <property type="entry name" value="UVR"/>
    <property type="match status" value="1"/>
</dbReference>
<dbReference type="GO" id="GO:0005929">
    <property type="term" value="C:cilium"/>
    <property type="evidence" value="ECO:0007669"/>
    <property type="project" value="TreeGrafter"/>
</dbReference>
<dbReference type="OrthoDB" id="66599at2759"/>
<feature type="coiled-coil region" evidence="1">
    <location>
        <begin position="188"/>
        <end position="234"/>
    </location>
</feature>
<dbReference type="InterPro" id="IPR052607">
    <property type="entry name" value="CEP104-like"/>
</dbReference>
<proteinExistence type="predicted"/>
<reference evidence="4" key="1">
    <citation type="submission" date="2020-10" db="EMBL/GenBank/DDBJ databases">
        <authorList>
            <person name="Kikuchi T."/>
        </authorList>
    </citation>
    <scope>NUCLEOTIDE SEQUENCE</scope>
    <source>
        <strain evidence="4">NKZ352</strain>
    </source>
</reference>
<feature type="domain" description="UVR" evidence="3">
    <location>
        <begin position="199"/>
        <end position="234"/>
    </location>
</feature>
<dbReference type="Gene3D" id="1.25.10.10">
    <property type="entry name" value="Leucine-rich Repeat Variant"/>
    <property type="match status" value="1"/>
</dbReference>
<evidence type="ECO:0000256" key="1">
    <source>
        <dbReference type="SAM" id="Coils"/>
    </source>
</evidence>
<evidence type="ECO:0000313" key="4">
    <source>
        <dbReference type="EMBL" id="CAD6192540.1"/>
    </source>
</evidence>
<organism evidence="4 5">
    <name type="scientific">Caenorhabditis auriculariae</name>
    <dbReference type="NCBI Taxonomy" id="2777116"/>
    <lineage>
        <taxon>Eukaryota</taxon>
        <taxon>Metazoa</taxon>
        <taxon>Ecdysozoa</taxon>
        <taxon>Nematoda</taxon>
        <taxon>Chromadorea</taxon>
        <taxon>Rhabditida</taxon>
        <taxon>Rhabditina</taxon>
        <taxon>Rhabditomorpha</taxon>
        <taxon>Rhabditoidea</taxon>
        <taxon>Rhabditidae</taxon>
        <taxon>Peloderinae</taxon>
        <taxon>Caenorhabditis</taxon>
    </lineage>
</organism>
<keyword evidence="5" id="KW-1185">Reference proteome</keyword>
<comment type="caution">
    <text evidence="4">The sequence shown here is derived from an EMBL/GenBank/DDBJ whole genome shotgun (WGS) entry which is preliminary data.</text>
</comment>
<dbReference type="InterPro" id="IPR011989">
    <property type="entry name" value="ARM-like"/>
</dbReference>
<dbReference type="PANTHER" id="PTHR13371">
    <property type="entry name" value="GLYCINE-, GLUTAMATE-, THIENYLCYCLOHEXYLPIPERIDINE-BINDING PROTEIN"/>
    <property type="match status" value="1"/>
</dbReference>
<dbReference type="InterPro" id="IPR048739">
    <property type="entry name" value="CEP104_N"/>
</dbReference>
<dbReference type="PROSITE" id="PS50151">
    <property type="entry name" value="UVR"/>
    <property type="match status" value="1"/>
</dbReference>
<feature type="region of interest" description="Disordered" evidence="2">
    <location>
        <begin position="247"/>
        <end position="276"/>
    </location>
</feature>